<dbReference type="Pfam" id="PF00069">
    <property type="entry name" value="Pkinase"/>
    <property type="match status" value="1"/>
</dbReference>
<dbReference type="PROSITE" id="PS50011">
    <property type="entry name" value="PROTEIN_KINASE_DOM"/>
    <property type="match status" value="1"/>
</dbReference>
<evidence type="ECO:0000259" key="3">
    <source>
        <dbReference type="PROSITE" id="PS50011"/>
    </source>
</evidence>
<dbReference type="InParanoid" id="B3RJR3"/>
<dbReference type="PhylomeDB" id="B3RJR3"/>
<evidence type="ECO:0000313" key="4">
    <source>
        <dbReference type="EMBL" id="EDV29338.1"/>
    </source>
</evidence>
<proteinExistence type="predicted"/>
<dbReference type="GeneID" id="6749754"/>
<dbReference type="Gene3D" id="1.10.510.10">
    <property type="entry name" value="Transferase(Phosphotransferase) domain 1"/>
    <property type="match status" value="1"/>
</dbReference>
<dbReference type="PROSITE" id="PS00109">
    <property type="entry name" value="PROTEIN_KINASE_TYR"/>
    <property type="match status" value="1"/>
</dbReference>
<gene>
    <name evidence="4" type="ORF">TRIADDRAFT_51557</name>
</gene>
<keyword evidence="5" id="KW-1185">Reference proteome</keyword>
<dbReference type="PANTHER" id="PTHR27001:SF931">
    <property type="entry name" value="OS11G0664100 PROTEIN"/>
    <property type="match status" value="1"/>
</dbReference>
<dbReference type="PANTHER" id="PTHR27001">
    <property type="entry name" value="OS01G0253100 PROTEIN"/>
    <property type="match status" value="1"/>
</dbReference>
<dbReference type="InterPro" id="IPR011009">
    <property type="entry name" value="Kinase-like_dom_sf"/>
</dbReference>
<dbReference type="GO" id="GO:0005737">
    <property type="term" value="C:cytoplasm"/>
    <property type="evidence" value="ECO:0000318"/>
    <property type="project" value="GO_Central"/>
</dbReference>
<dbReference type="RefSeq" id="XP_002108540.1">
    <property type="nucleotide sequence ID" value="XM_002108504.1"/>
</dbReference>
<name>B3RJR3_TRIAD</name>
<dbReference type="GO" id="GO:0005524">
    <property type="term" value="F:ATP binding"/>
    <property type="evidence" value="ECO:0007669"/>
    <property type="project" value="UniProtKB-KW"/>
</dbReference>
<keyword evidence="1" id="KW-0547">Nucleotide-binding</keyword>
<keyword evidence="2" id="KW-0067">ATP-binding</keyword>
<dbReference type="Proteomes" id="UP000009022">
    <property type="component" value="Unassembled WGS sequence"/>
</dbReference>
<feature type="domain" description="Protein kinase" evidence="3">
    <location>
        <begin position="45"/>
        <end position="311"/>
    </location>
</feature>
<dbReference type="KEGG" id="tad:TRIADDRAFT_51557"/>
<organism evidence="4 5">
    <name type="scientific">Trichoplax adhaerens</name>
    <name type="common">Trichoplax reptans</name>
    <dbReference type="NCBI Taxonomy" id="10228"/>
    <lineage>
        <taxon>Eukaryota</taxon>
        <taxon>Metazoa</taxon>
        <taxon>Placozoa</taxon>
        <taxon>Uniplacotomia</taxon>
        <taxon>Trichoplacea</taxon>
        <taxon>Trichoplacidae</taxon>
        <taxon>Trichoplax</taxon>
    </lineage>
</organism>
<dbReference type="GO" id="GO:0004672">
    <property type="term" value="F:protein kinase activity"/>
    <property type="evidence" value="ECO:0007669"/>
    <property type="project" value="InterPro"/>
</dbReference>
<dbReference type="InterPro" id="IPR008266">
    <property type="entry name" value="Tyr_kinase_AS"/>
</dbReference>
<sequence length="311" mass="36304">MGCLFSCWKTEVINIYEKRKEMRLSKIKRANLDTVQEIIQQTNNFAPKHRVNQGTFSEIYLCQIRAYGRVAIKRMTKYNVSVNAAKESQFLRRYKHRNVIQFHQCVEIDNQLCYIMEYVENGNLCQHLQDQNPQLNCWYRLQICLGTAQGIQYLHSAFLKSLIHGDIRTENILLDSHYVAKIGKFDQSKLTKARIPRNQFDDEIAILQGSLGYTRIPPEAFRGEITLGYDVYGFGSVLLEVLSGRPYLSPFQGFQTLVQYYRVCEENKCVFPRDPYAHWPYNIEKTLQNLAFGCLQERPSIRLSLKKAGYI</sequence>
<evidence type="ECO:0000256" key="1">
    <source>
        <dbReference type="ARBA" id="ARBA00022741"/>
    </source>
</evidence>
<dbReference type="AlphaFoldDB" id="B3RJR3"/>
<dbReference type="SUPFAM" id="SSF56112">
    <property type="entry name" value="Protein kinase-like (PK-like)"/>
    <property type="match status" value="1"/>
</dbReference>
<dbReference type="GO" id="GO:0005634">
    <property type="term" value="C:nucleus"/>
    <property type="evidence" value="ECO:0000318"/>
    <property type="project" value="GO_Central"/>
</dbReference>
<evidence type="ECO:0000256" key="2">
    <source>
        <dbReference type="ARBA" id="ARBA00022840"/>
    </source>
</evidence>
<dbReference type="HOGENOM" id="CLU_000288_21_4_1"/>
<dbReference type="CTD" id="6749754"/>
<dbReference type="STRING" id="10228.B3RJR3"/>
<evidence type="ECO:0000313" key="5">
    <source>
        <dbReference type="Proteomes" id="UP000009022"/>
    </source>
</evidence>
<dbReference type="EMBL" id="DS985241">
    <property type="protein sequence ID" value="EDV29338.1"/>
    <property type="molecule type" value="Genomic_DNA"/>
</dbReference>
<accession>B3RJR3</accession>
<dbReference type="OrthoDB" id="4062651at2759"/>
<reference evidence="4 5" key="1">
    <citation type="journal article" date="2008" name="Nature">
        <title>The Trichoplax genome and the nature of placozoans.</title>
        <authorList>
            <person name="Srivastava M."/>
            <person name="Begovic E."/>
            <person name="Chapman J."/>
            <person name="Putnam N.H."/>
            <person name="Hellsten U."/>
            <person name="Kawashima T."/>
            <person name="Kuo A."/>
            <person name="Mitros T."/>
            <person name="Salamov A."/>
            <person name="Carpenter M.L."/>
            <person name="Signorovitch A.Y."/>
            <person name="Moreno M.A."/>
            <person name="Kamm K."/>
            <person name="Grimwood J."/>
            <person name="Schmutz J."/>
            <person name="Shapiro H."/>
            <person name="Grigoriev I.V."/>
            <person name="Buss L.W."/>
            <person name="Schierwater B."/>
            <person name="Dellaporta S.L."/>
            <person name="Rokhsar D.S."/>
        </authorList>
    </citation>
    <scope>NUCLEOTIDE SEQUENCE [LARGE SCALE GENOMIC DNA]</scope>
    <source>
        <strain evidence="4 5">Grell-BS-1999</strain>
    </source>
</reference>
<dbReference type="GO" id="GO:0035556">
    <property type="term" value="P:intracellular signal transduction"/>
    <property type="evidence" value="ECO:0000318"/>
    <property type="project" value="GO_Central"/>
</dbReference>
<dbReference type="InterPro" id="IPR000719">
    <property type="entry name" value="Prot_kinase_dom"/>
</dbReference>
<dbReference type="PIRSF" id="PIRSF000654">
    <property type="entry name" value="Integrin-linked_kinase"/>
    <property type="match status" value="1"/>
</dbReference>
<protein>
    <recommendedName>
        <fullName evidence="3">Protein kinase domain-containing protein</fullName>
    </recommendedName>
</protein>
<dbReference type="eggNOG" id="KOG1187">
    <property type="taxonomic scope" value="Eukaryota"/>
</dbReference>